<dbReference type="EMBL" id="CP001016">
    <property type="protein sequence ID" value="ACB94116.1"/>
    <property type="molecule type" value="Genomic_DNA"/>
</dbReference>
<keyword evidence="3" id="KW-0238">DNA-binding</keyword>
<dbReference type="Pfam" id="PF00126">
    <property type="entry name" value="HTH_1"/>
    <property type="match status" value="1"/>
</dbReference>
<dbReference type="Pfam" id="PF03466">
    <property type="entry name" value="LysR_substrate"/>
    <property type="match status" value="1"/>
</dbReference>
<organism evidence="6 7">
    <name type="scientific">Beijerinckia indica subsp. indica (strain ATCC 9039 / DSM 1715 / NCIMB 8712)</name>
    <dbReference type="NCBI Taxonomy" id="395963"/>
    <lineage>
        <taxon>Bacteria</taxon>
        <taxon>Pseudomonadati</taxon>
        <taxon>Pseudomonadota</taxon>
        <taxon>Alphaproteobacteria</taxon>
        <taxon>Hyphomicrobiales</taxon>
        <taxon>Beijerinckiaceae</taxon>
        <taxon>Beijerinckia</taxon>
    </lineage>
</organism>
<gene>
    <name evidence="6" type="ordered locus">Bind_0463</name>
</gene>
<comment type="similarity">
    <text evidence="1">Belongs to the LysR transcriptional regulatory family.</text>
</comment>
<sequence>MDRLDNLSTFVAVAEQGSFIAASRQLGRSTTAVSRAVAVLEDVLGTQLLTRTTRAVALTQAGQRTLEQARRILADYAQLRDAADGNATPSGLITITAPEMFGRLHVLPLVESFMAAHSNVEISLLLLNRMVSLIDEGVDLGVRIAHLSDSSLRAIRLGSVRQVLCASPDYLAMAGTPLHPKDLANHRVIAIMGARPLPFRWRFRSSTNPRSVLVKPQLVVNSVQAALEAASRGAGITRVLSYQSAPLEEIGALRRLLIAHEPPSIPIHLVYPVGRYLPSRIRMFIDHAVAALRGRFPEVE</sequence>
<dbReference type="KEGG" id="bid:Bind_0463"/>
<accession>B2IE96</accession>
<keyword evidence="7" id="KW-1185">Reference proteome</keyword>
<evidence type="ECO:0000313" key="6">
    <source>
        <dbReference type="EMBL" id="ACB94116.1"/>
    </source>
</evidence>
<dbReference type="eggNOG" id="COG0583">
    <property type="taxonomic scope" value="Bacteria"/>
</dbReference>
<dbReference type="SUPFAM" id="SSF53850">
    <property type="entry name" value="Periplasmic binding protein-like II"/>
    <property type="match status" value="1"/>
</dbReference>
<dbReference type="InterPro" id="IPR000847">
    <property type="entry name" value="LysR_HTH_N"/>
</dbReference>
<evidence type="ECO:0000256" key="2">
    <source>
        <dbReference type="ARBA" id="ARBA00023015"/>
    </source>
</evidence>
<name>B2IE96_BEII9</name>
<dbReference type="Proteomes" id="UP000001695">
    <property type="component" value="Chromosome"/>
</dbReference>
<dbReference type="OrthoDB" id="9786526at2"/>
<dbReference type="PROSITE" id="PS50931">
    <property type="entry name" value="HTH_LYSR"/>
    <property type="match status" value="1"/>
</dbReference>
<evidence type="ECO:0000256" key="4">
    <source>
        <dbReference type="ARBA" id="ARBA00023163"/>
    </source>
</evidence>
<dbReference type="InterPro" id="IPR036390">
    <property type="entry name" value="WH_DNA-bd_sf"/>
</dbReference>
<dbReference type="InterPro" id="IPR058163">
    <property type="entry name" value="LysR-type_TF_proteobact-type"/>
</dbReference>
<feature type="domain" description="HTH lysR-type" evidence="5">
    <location>
        <begin position="1"/>
        <end position="59"/>
    </location>
</feature>
<evidence type="ECO:0000256" key="1">
    <source>
        <dbReference type="ARBA" id="ARBA00009437"/>
    </source>
</evidence>
<dbReference type="InterPro" id="IPR005119">
    <property type="entry name" value="LysR_subst-bd"/>
</dbReference>
<dbReference type="STRING" id="395963.Bind_0463"/>
<dbReference type="Gene3D" id="3.40.190.290">
    <property type="match status" value="1"/>
</dbReference>
<evidence type="ECO:0000259" key="5">
    <source>
        <dbReference type="PROSITE" id="PS50931"/>
    </source>
</evidence>
<dbReference type="GO" id="GO:0004089">
    <property type="term" value="F:carbonate dehydratase activity"/>
    <property type="evidence" value="ECO:0007669"/>
    <property type="project" value="UniProtKB-EC"/>
</dbReference>
<dbReference type="PANTHER" id="PTHR30537:SF5">
    <property type="entry name" value="HTH-TYPE TRANSCRIPTIONAL ACTIVATOR TTDR-RELATED"/>
    <property type="match status" value="1"/>
</dbReference>
<dbReference type="RefSeq" id="WP_012383474.1">
    <property type="nucleotide sequence ID" value="NC_010581.1"/>
</dbReference>
<evidence type="ECO:0000313" key="7">
    <source>
        <dbReference type="Proteomes" id="UP000001695"/>
    </source>
</evidence>
<proteinExistence type="inferred from homology"/>
<dbReference type="GO" id="GO:0006351">
    <property type="term" value="P:DNA-templated transcription"/>
    <property type="evidence" value="ECO:0007669"/>
    <property type="project" value="TreeGrafter"/>
</dbReference>
<dbReference type="AlphaFoldDB" id="B2IE96"/>
<dbReference type="Gene3D" id="1.10.10.10">
    <property type="entry name" value="Winged helix-like DNA-binding domain superfamily/Winged helix DNA-binding domain"/>
    <property type="match status" value="1"/>
</dbReference>
<dbReference type="FunFam" id="1.10.10.10:FF:000001">
    <property type="entry name" value="LysR family transcriptional regulator"/>
    <property type="match status" value="1"/>
</dbReference>
<dbReference type="SUPFAM" id="SSF46785">
    <property type="entry name" value="Winged helix' DNA-binding domain"/>
    <property type="match status" value="1"/>
</dbReference>
<dbReference type="InterPro" id="IPR036388">
    <property type="entry name" value="WH-like_DNA-bd_sf"/>
</dbReference>
<dbReference type="GO" id="GO:0003700">
    <property type="term" value="F:DNA-binding transcription factor activity"/>
    <property type="evidence" value="ECO:0007669"/>
    <property type="project" value="InterPro"/>
</dbReference>
<dbReference type="CDD" id="cd08471">
    <property type="entry name" value="PBP2_CrgA_like_2"/>
    <property type="match status" value="1"/>
</dbReference>
<evidence type="ECO:0000256" key="3">
    <source>
        <dbReference type="ARBA" id="ARBA00023125"/>
    </source>
</evidence>
<reference evidence="7" key="1">
    <citation type="submission" date="2008-03" db="EMBL/GenBank/DDBJ databases">
        <title>Complete sequence of chromosome of Beijerinckia indica subsp. indica ATCC 9039.</title>
        <authorList>
            <consortium name="US DOE Joint Genome Institute"/>
            <person name="Copeland A."/>
            <person name="Lucas S."/>
            <person name="Lapidus A."/>
            <person name="Glavina del Rio T."/>
            <person name="Dalin E."/>
            <person name="Tice H."/>
            <person name="Bruce D."/>
            <person name="Goodwin L."/>
            <person name="Pitluck S."/>
            <person name="LaButti K."/>
            <person name="Schmutz J."/>
            <person name="Larimer F."/>
            <person name="Land M."/>
            <person name="Hauser L."/>
            <person name="Kyrpides N."/>
            <person name="Mikhailova N."/>
            <person name="Dunfield P.F."/>
            <person name="Dedysh S.N."/>
            <person name="Liesack W."/>
            <person name="Saw J.H."/>
            <person name="Alam M."/>
            <person name="Chen Y."/>
            <person name="Murrell J.C."/>
            <person name="Richardson P."/>
        </authorList>
    </citation>
    <scope>NUCLEOTIDE SEQUENCE [LARGE SCALE GENOMIC DNA]</scope>
    <source>
        <strain evidence="7">ATCC 9039 / DSM 1715 / NCIMB 8712</strain>
    </source>
</reference>
<protein>
    <submittedName>
        <fullName evidence="6">Transcriptional regulator, LysR family</fullName>
        <ecNumber evidence="6">4.2.1.1</ecNumber>
    </submittedName>
</protein>
<keyword evidence="2" id="KW-0805">Transcription regulation</keyword>
<keyword evidence="4" id="KW-0804">Transcription</keyword>
<reference evidence="6 7" key="2">
    <citation type="journal article" date="2010" name="J. Bacteriol.">
        <title>Complete genome sequence of Beijerinckia indica subsp. indica.</title>
        <authorList>
            <person name="Tamas I."/>
            <person name="Dedysh S.N."/>
            <person name="Liesack W."/>
            <person name="Stott M.B."/>
            <person name="Alam M."/>
            <person name="Murrell J.C."/>
            <person name="Dunfield P.F."/>
        </authorList>
    </citation>
    <scope>NUCLEOTIDE SEQUENCE [LARGE SCALE GENOMIC DNA]</scope>
    <source>
        <strain evidence="7">ATCC 9039 / DSM 1715 / NCIMB 8712</strain>
    </source>
</reference>
<dbReference type="HOGENOM" id="CLU_039613_16_2_5"/>
<keyword evidence="6" id="KW-0456">Lyase</keyword>
<dbReference type="EC" id="4.2.1.1" evidence="6"/>
<dbReference type="GO" id="GO:0043565">
    <property type="term" value="F:sequence-specific DNA binding"/>
    <property type="evidence" value="ECO:0007669"/>
    <property type="project" value="TreeGrafter"/>
</dbReference>
<dbReference type="PANTHER" id="PTHR30537">
    <property type="entry name" value="HTH-TYPE TRANSCRIPTIONAL REGULATOR"/>
    <property type="match status" value="1"/>
</dbReference>